<accession>A0A8S0ZMS3</accession>
<dbReference type="AlphaFoldDB" id="A0A8S0ZMS3"/>
<sequence length="133" mass="15514">MAPPLSEDNITMLLNLRGNLKGRITRIENYVKQVKDKDLARYEYEQLQIRSTDLTTLFEKYNDTQDHIENLQKTGEDSDERSAIEDKYYGIKAMITSLVQENSANDTLRFKPKKPPVAMPRLNIRQFNGDFKN</sequence>
<protein>
    <submittedName>
        <fullName evidence="1">Uncharacterized protein</fullName>
    </submittedName>
</protein>
<organism evidence="1 2">
    <name type="scientific">Arctia plantaginis</name>
    <name type="common">Wood tiger moth</name>
    <name type="synonym">Phalaena plantaginis</name>
    <dbReference type="NCBI Taxonomy" id="874455"/>
    <lineage>
        <taxon>Eukaryota</taxon>
        <taxon>Metazoa</taxon>
        <taxon>Ecdysozoa</taxon>
        <taxon>Arthropoda</taxon>
        <taxon>Hexapoda</taxon>
        <taxon>Insecta</taxon>
        <taxon>Pterygota</taxon>
        <taxon>Neoptera</taxon>
        <taxon>Endopterygota</taxon>
        <taxon>Lepidoptera</taxon>
        <taxon>Glossata</taxon>
        <taxon>Ditrysia</taxon>
        <taxon>Noctuoidea</taxon>
        <taxon>Erebidae</taxon>
        <taxon>Arctiinae</taxon>
        <taxon>Arctia</taxon>
    </lineage>
</organism>
<dbReference type="OrthoDB" id="10054061at2759"/>
<dbReference type="Proteomes" id="UP000494256">
    <property type="component" value="Unassembled WGS sequence"/>
</dbReference>
<reference evidence="1 2" key="1">
    <citation type="submission" date="2020-04" db="EMBL/GenBank/DDBJ databases">
        <authorList>
            <person name="Wallbank WR R."/>
            <person name="Pardo Diaz C."/>
            <person name="Kozak K."/>
            <person name="Martin S."/>
            <person name="Jiggins C."/>
            <person name="Moest M."/>
            <person name="Warren A I."/>
            <person name="Byers J.R.P. K."/>
            <person name="Montejo-Kovacevich G."/>
            <person name="Yen C E."/>
        </authorList>
    </citation>
    <scope>NUCLEOTIDE SEQUENCE [LARGE SCALE GENOMIC DNA]</scope>
</reference>
<proteinExistence type="predicted"/>
<gene>
    <name evidence="1" type="ORF">APLA_LOCUS5864</name>
</gene>
<evidence type="ECO:0000313" key="2">
    <source>
        <dbReference type="Proteomes" id="UP000494256"/>
    </source>
</evidence>
<comment type="caution">
    <text evidence="1">The sequence shown here is derived from an EMBL/GenBank/DDBJ whole genome shotgun (WGS) entry which is preliminary data.</text>
</comment>
<evidence type="ECO:0000313" key="1">
    <source>
        <dbReference type="EMBL" id="CAB3232829.1"/>
    </source>
</evidence>
<dbReference type="EMBL" id="CADEBD010000291">
    <property type="protein sequence ID" value="CAB3232829.1"/>
    <property type="molecule type" value="Genomic_DNA"/>
</dbReference>
<name>A0A8S0ZMS3_ARCPL</name>